<dbReference type="OrthoDB" id="9800107at2"/>
<evidence type="ECO:0000313" key="4">
    <source>
        <dbReference type="Proteomes" id="UP000321250"/>
    </source>
</evidence>
<name>A0A5C6UGI7_9SPHN</name>
<proteinExistence type="predicted"/>
<dbReference type="Gene3D" id="2.70.70.10">
    <property type="entry name" value="Glucose Permease (Domain IIA)"/>
    <property type="match status" value="1"/>
</dbReference>
<feature type="domain" description="M23ase beta-sheet core" evidence="2">
    <location>
        <begin position="77"/>
        <end position="181"/>
    </location>
</feature>
<evidence type="ECO:0000313" key="3">
    <source>
        <dbReference type="EMBL" id="TXC71560.1"/>
    </source>
</evidence>
<dbReference type="Pfam" id="PF01551">
    <property type="entry name" value="Peptidase_M23"/>
    <property type="match status" value="1"/>
</dbReference>
<evidence type="ECO:0000259" key="2">
    <source>
        <dbReference type="Pfam" id="PF01551"/>
    </source>
</evidence>
<reference evidence="3 4" key="1">
    <citation type="journal article" date="2013" name="Antonie Van Leeuwenhoek">
        <title>Sphingomonas ginsenosidivorax sp. nov., with the ability to transform ginsenosides.</title>
        <authorList>
            <person name="Jin X.F."/>
            <person name="Kim J.K."/>
            <person name="Liu Q.M."/>
            <person name="Kang M.S."/>
            <person name="He D."/>
            <person name="Jin F.X."/>
            <person name="Kim S.C."/>
            <person name="Im W.T."/>
        </authorList>
    </citation>
    <scope>NUCLEOTIDE SEQUENCE [LARGE SCALE GENOMIC DNA]</scope>
    <source>
        <strain evidence="3 4">KHI67</strain>
    </source>
</reference>
<organism evidence="3 4">
    <name type="scientific">Sphingomonas ginsenosidivorax</name>
    <dbReference type="NCBI Taxonomy" id="862135"/>
    <lineage>
        <taxon>Bacteria</taxon>
        <taxon>Pseudomonadati</taxon>
        <taxon>Pseudomonadota</taxon>
        <taxon>Alphaproteobacteria</taxon>
        <taxon>Sphingomonadales</taxon>
        <taxon>Sphingomonadaceae</taxon>
        <taxon>Sphingomonas</taxon>
    </lineage>
</organism>
<feature type="transmembrane region" description="Helical" evidence="1">
    <location>
        <begin position="6"/>
        <end position="26"/>
    </location>
</feature>
<dbReference type="InterPro" id="IPR011055">
    <property type="entry name" value="Dup_hybrid_motif"/>
</dbReference>
<accession>A0A5C6UGI7</accession>
<dbReference type="RefSeq" id="WP_147082837.1">
    <property type="nucleotide sequence ID" value="NZ_VOQR01000001.1"/>
</dbReference>
<keyword evidence="4" id="KW-1185">Reference proteome</keyword>
<dbReference type="SUPFAM" id="SSF51261">
    <property type="entry name" value="Duplicated hybrid motif"/>
    <property type="match status" value="1"/>
</dbReference>
<dbReference type="Proteomes" id="UP000321250">
    <property type="component" value="Unassembled WGS sequence"/>
</dbReference>
<dbReference type="GO" id="GO:0004222">
    <property type="term" value="F:metalloendopeptidase activity"/>
    <property type="evidence" value="ECO:0007669"/>
    <property type="project" value="TreeGrafter"/>
</dbReference>
<evidence type="ECO:0000256" key="1">
    <source>
        <dbReference type="SAM" id="Phobius"/>
    </source>
</evidence>
<keyword evidence="1" id="KW-0472">Membrane</keyword>
<dbReference type="AlphaFoldDB" id="A0A5C6UGI7"/>
<gene>
    <name evidence="3" type="ORF">FSB78_11830</name>
</gene>
<sequence length="195" mass="20386">MTRTFWVILALIVVVVGGFASMLSFGGGSSRIPWRRPAPVAVPAAVPQGVLALPVVGVRRDQIADSWNDPRGDGTRGHHGVDIMAPAGASVVAAAPGRVEKLFQSNLGGTTLYVRSIDGATTYYYAHLAAYAPGVHEGQVVRAGDPLGYVGDTGDAGAGNYHLHFGITRMAPGQRWWEGENVNPYPLLAARGAGG</sequence>
<keyword evidence="1" id="KW-0812">Transmembrane</keyword>
<dbReference type="EMBL" id="VOQR01000001">
    <property type="protein sequence ID" value="TXC71560.1"/>
    <property type="molecule type" value="Genomic_DNA"/>
</dbReference>
<dbReference type="InterPro" id="IPR050570">
    <property type="entry name" value="Cell_wall_metabolism_enzyme"/>
</dbReference>
<dbReference type="PANTHER" id="PTHR21666">
    <property type="entry name" value="PEPTIDASE-RELATED"/>
    <property type="match status" value="1"/>
</dbReference>
<keyword evidence="1" id="KW-1133">Transmembrane helix</keyword>
<dbReference type="CDD" id="cd12797">
    <property type="entry name" value="M23_peptidase"/>
    <property type="match status" value="1"/>
</dbReference>
<dbReference type="PANTHER" id="PTHR21666:SF270">
    <property type="entry name" value="MUREIN HYDROLASE ACTIVATOR ENVC"/>
    <property type="match status" value="1"/>
</dbReference>
<dbReference type="InterPro" id="IPR016047">
    <property type="entry name" value="M23ase_b-sheet_dom"/>
</dbReference>
<comment type="caution">
    <text evidence="3">The sequence shown here is derived from an EMBL/GenBank/DDBJ whole genome shotgun (WGS) entry which is preliminary data.</text>
</comment>
<protein>
    <submittedName>
        <fullName evidence="3">M23 family metallopeptidase</fullName>
    </submittedName>
</protein>